<keyword evidence="4" id="KW-1185">Reference proteome</keyword>
<feature type="compositionally biased region" description="Basic and acidic residues" evidence="1">
    <location>
        <begin position="47"/>
        <end position="59"/>
    </location>
</feature>
<dbReference type="EMBL" id="JAPEVB010000003">
    <property type="protein sequence ID" value="KAJ4391978.1"/>
    <property type="molecule type" value="Genomic_DNA"/>
</dbReference>
<feature type="region of interest" description="Disordered" evidence="1">
    <location>
        <begin position="417"/>
        <end position="436"/>
    </location>
</feature>
<feature type="compositionally biased region" description="Low complexity" evidence="1">
    <location>
        <begin position="62"/>
        <end position="92"/>
    </location>
</feature>
<accession>A0A9W8YUP7</accession>
<feature type="compositionally biased region" description="Basic and acidic residues" evidence="1">
    <location>
        <begin position="29"/>
        <end position="41"/>
    </location>
</feature>
<gene>
    <name evidence="3" type="ORF">N0V93_005598</name>
</gene>
<feature type="region of interest" description="Disordered" evidence="1">
    <location>
        <begin position="522"/>
        <end position="547"/>
    </location>
</feature>
<feature type="region of interest" description="Disordered" evidence="1">
    <location>
        <begin position="1"/>
        <end position="228"/>
    </location>
</feature>
<evidence type="ECO:0000256" key="1">
    <source>
        <dbReference type="SAM" id="MobiDB-lite"/>
    </source>
</evidence>
<feature type="compositionally biased region" description="Acidic residues" evidence="1">
    <location>
        <begin position="599"/>
        <end position="619"/>
    </location>
</feature>
<organism evidence="3 4">
    <name type="scientific">Gnomoniopsis smithogilvyi</name>
    <dbReference type="NCBI Taxonomy" id="1191159"/>
    <lineage>
        <taxon>Eukaryota</taxon>
        <taxon>Fungi</taxon>
        <taxon>Dikarya</taxon>
        <taxon>Ascomycota</taxon>
        <taxon>Pezizomycotina</taxon>
        <taxon>Sordariomycetes</taxon>
        <taxon>Sordariomycetidae</taxon>
        <taxon>Diaporthales</taxon>
        <taxon>Gnomoniaceae</taxon>
        <taxon>Gnomoniopsis</taxon>
    </lineage>
</organism>
<evidence type="ECO:0000313" key="4">
    <source>
        <dbReference type="Proteomes" id="UP001140453"/>
    </source>
</evidence>
<dbReference type="AlphaFoldDB" id="A0A9W8YUP7"/>
<dbReference type="Proteomes" id="UP001140453">
    <property type="component" value="Unassembled WGS sequence"/>
</dbReference>
<reference evidence="3" key="1">
    <citation type="submission" date="2022-10" db="EMBL/GenBank/DDBJ databases">
        <title>Tapping the CABI collections for fungal endophytes: first genome assemblies for Collariella, Neodidymelliopsis, Ascochyta clinopodiicola, Didymella pomorum, Didymosphaeria variabile, Neocosmospora piperis and Neocucurbitaria cava.</title>
        <authorList>
            <person name="Hill R."/>
        </authorList>
    </citation>
    <scope>NUCLEOTIDE SEQUENCE</scope>
    <source>
        <strain evidence="3">IMI 355082</strain>
    </source>
</reference>
<dbReference type="InterPro" id="IPR014729">
    <property type="entry name" value="Rossmann-like_a/b/a_fold"/>
</dbReference>
<feature type="compositionally biased region" description="Polar residues" evidence="1">
    <location>
        <begin position="101"/>
        <end position="112"/>
    </location>
</feature>
<sequence length="629" mass="68245">MEATKALAQKWKRKSSSLSLRRSSSNRSTKKEAKAAAEEYRAQVAREAFEKQEAARQEALKAANTTTTTTTTSPAASAPNNPPAVTATPTTNLEAPPNPSPGSDISPTTQVPSKPVNGDTEQDESHASPTADYFTLSKLTGATPPESAPPGKISFSIPDKTEAVNGVAQPERSDSHDGSDVAVSSATPSTLISPRGSVSVDDGATDAGRSSIASFNGGRPRGSITSRHRDSFLSVQPDSRFRKHVNFSNVHLGEPTKSNFPCYTQIVRHLGYASIRRSRTFMVGIDDHQYSDEALHWLFDKFVDGGDEIVCVKVLEKDVRAFEADKRVKEFQKEANAEVERIKALCGDRAISIVLEYGVGKLHSTFQRLIQLHQPSMLIVGTRGRTLGGFQGLVASRNSFSKYCLQYSPVPVVVVRPDEKRQKKKDKRDTDPEKQSYRQMLQSNHGIHEADIQTLSAWEIESKLSAEEEAGKVARALGLPAKFDPTLKPYKPTRQRSTLSVATTIGGESEPGRLVADAGVTPTASAANSEDEADVSGDEEDEGEGDFQVDSGAKLLQTQKKELQAQLEAEQEEQKKKDRLHAMEVGEGAALLKHKPTELESDEEADADEDEDDEDEEDGGVAAKVSSAE</sequence>
<comment type="caution">
    <text evidence="3">The sequence shown here is derived from an EMBL/GenBank/DDBJ whole genome shotgun (WGS) entry which is preliminary data.</text>
</comment>
<dbReference type="CDD" id="cd23659">
    <property type="entry name" value="USP_At3g01520-like"/>
    <property type="match status" value="1"/>
</dbReference>
<feature type="compositionally biased region" description="Polar residues" evidence="1">
    <location>
        <begin position="182"/>
        <end position="192"/>
    </location>
</feature>
<protein>
    <recommendedName>
        <fullName evidence="2">UspA domain-containing protein</fullName>
    </recommendedName>
</protein>
<name>A0A9W8YUP7_9PEZI</name>
<dbReference type="InterPro" id="IPR006016">
    <property type="entry name" value="UspA"/>
</dbReference>
<dbReference type="PANTHER" id="PTHR47815:SF1">
    <property type="entry name" value="UNIVERSAL STRESS PROTEIN A FAMILY PROTEIN C25B2.10"/>
    <property type="match status" value="1"/>
</dbReference>
<evidence type="ECO:0000259" key="2">
    <source>
        <dbReference type="Pfam" id="PF00582"/>
    </source>
</evidence>
<proteinExistence type="predicted"/>
<dbReference type="Gene3D" id="3.40.50.620">
    <property type="entry name" value="HUPs"/>
    <property type="match status" value="1"/>
</dbReference>
<dbReference type="Pfam" id="PF00582">
    <property type="entry name" value="Usp"/>
    <property type="match status" value="1"/>
</dbReference>
<feature type="region of interest" description="Disordered" evidence="1">
    <location>
        <begin position="564"/>
        <end position="629"/>
    </location>
</feature>
<feature type="compositionally biased region" description="Basic and acidic residues" evidence="1">
    <location>
        <begin position="572"/>
        <end position="584"/>
    </location>
</feature>
<dbReference type="OrthoDB" id="843225at2759"/>
<feature type="compositionally biased region" description="Acidic residues" evidence="1">
    <location>
        <begin position="529"/>
        <end position="547"/>
    </location>
</feature>
<dbReference type="SUPFAM" id="SSF52402">
    <property type="entry name" value="Adenine nucleotide alpha hydrolases-like"/>
    <property type="match status" value="1"/>
</dbReference>
<dbReference type="PANTHER" id="PTHR47815">
    <property type="entry name" value="UNIVERSAL STRESS PROTEIN A FAMILY PROTEIN C25B2.10"/>
    <property type="match status" value="1"/>
</dbReference>
<feature type="domain" description="UspA" evidence="2">
    <location>
        <begin position="279"/>
        <end position="416"/>
    </location>
</feature>
<evidence type="ECO:0000313" key="3">
    <source>
        <dbReference type="EMBL" id="KAJ4391978.1"/>
    </source>
</evidence>
<feature type="compositionally biased region" description="Low complexity" evidence="1">
    <location>
        <begin position="16"/>
        <end position="27"/>
    </location>
</feature>